<dbReference type="AlphaFoldDB" id="A0A654ES07"/>
<dbReference type="PANTHER" id="PTHR13832">
    <property type="entry name" value="PROTEIN PHOSPHATASE 2C"/>
    <property type="match status" value="1"/>
</dbReference>
<feature type="domain" description="PPM-type phosphatase" evidence="2">
    <location>
        <begin position="1"/>
        <end position="188"/>
    </location>
</feature>
<dbReference type="SUPFAM" id="SSF81606">
    <property type="entry name" value="PP2C-like"/>
    <property type="match status" value="1"/>
</dbReference>
<accession>A0A654ES07</accession>
<dbReference type="FunFam" id="3.60.40.10:FF:000281">
    <property type="entry name" value="Protein phosphatase 2C family protein"/>
    <property type="match status" value="1"/>
</dbReference>
<reference evidence="3 4" key="1">
    <citation type="submission" date="2019-11" db="EMBL/GenBank/DDBJ databases">
        <authorList>
            <person name="Jiao W.-B."/>
            <person name="Schneeberger K."/>
        </authorList>
    </citation>
    <scope>NUCLEOTIDE SEQUENCE [LARGE SCALE GENOMIC DNA]</scope>
    <source>
        <strain evidence="4">cv. An-1</strain>
    </source>
</reference>
<evidence type="ECO:0000313" key="4">
    <source>
        <dbReference type="Proteomes" id="UP000426265"/>
    </source>
</evidence>
<dbReference type="PROSITE" id="PS51746">
    <property type="entry name" value="PPM_2"/>
    <property type="match status" value="1"/>
</dbReference>
<dbReference type="PANTHER" id="PTHR13832:SF859">
    <property type="entry name" value="PROTEIN PHOSPHATASE 2C FAMILY PROTEIN-RELATED"/>
    <property type="match status" value="1"/>
</dbReference>
<evidence type="ECO:0000256" key="1">
    <source>
        <dbReference type="ARBA" id="ARBA00006702"/>
    </source>
</evidence>
<sequence length="242" mass="26415">MEDRFSTITNLHGDRKQAIFGVYVGHGGVKAAEFAAKNLDKNIVEEVVGKRHELEIAEAGGSSCVTALVSEGSLVVSNAGDCRAVMSVGGVAKGSLVVPRGIGDAQLKKWVIAEPETKISRVEHDHEFLILASHGLWDKVSNQEAVDIARPFCLRTEKPLLLAACKKLVDLSASRGSFDDISVMLIPLRQFFRVIFKVSSSKANSIARDIAKSVTRDGRFRSYLARGGPGWLLSRIEEDKRR</sequence>
<gene>
    <name evidence="3" type="ORF">AN1_LOCUS7536</name>
</gene>
<name>A0A654ES07_ARATH</name>
<protein>
    <recommendedName>
        <fullName evidence="2">PPM-type phosphatase domain-containing protein</fullName>
    </recommendedName>
</protein>
<comment type="similarity">
    <text evidence="1">Belongs to the PP2C family.</text>
</comment>
<dbReference type="InterPro" id="IPR036457">
    <property type="entry name" value="PPM-type-like_dom_sf"/>
</dbReference>
<evidence type="ECO:0000313" key="3">
    <source>
        <dbReference type="EMBL" id="VYS52073.1"/>
    </source>
</evidence>
<dbReference type="Proteomes" id="UP000426265">
    <property type="component" value="Unassembled WGS sequence"/>
</dbReference>
<organism evidence="3 4">
    <name type="scientific">Arabidopsis thaliana</name>
    <name type="common">Mouse-ear cress</name>
    <dbReference type="NCBI Taxonomy" id="3702"/>
    <lineage>
        <taxon>Eukaryota</taxon>
        <taxon>Viridiplantae</taxon>
        <taxon>Streptophyta</taxon>
        <taxon>Embryophyta</taxon>
        <taxon>Tracheophyta</taxon>
        <taxon>Spermatophyta</taxon>
        <taxon>Magnoliopsida</taxon>
        <taxon>eudicotyledons</taxon>
        <taxon>Gunneridae</taxon>
        <taxon>Pentapetalae</taxon>
        <taxon>rosids</taxon>
        <taxon>malvids</taxon>
        <taxon>Brassicales</taxon>
        <taxon>Brassicaceae</taxon>
        <taxon>Camelineae</taxon>
        <taxon>Arabidopsis</taxon>
    </lineage>
</organism>
<evidence type="ECO:0000259" key="2">
    <source>
        <dbReference type="PROSITE" id="PS51746"/>
    </source>
</evidence>
<dbReference type="CDD" id="cd00143">
    <property type="entry name" value="PP2Cc"/>
    <property type="match status" value="1"/>
</dbReference>
<dbReference type="Gene3D" id="3.60.40.10">
    <property type="entry name" value="PPM-type phosphatase domain"/>
    <property type="match status" value="2"/>
</dbReference>
<proteinExistence type="inferred from homology"/>
<dbReference type="ExpressionAtlas" id="A0A654ES07">
    <property type="expression patterns" value="baseline and differential"/>
</dbReference>
<dbReference type="EMBL" id="CACRSJ010000105">
    <property type="protein sequence ID" value="VYS52073.1"/>
    <property type="molecule type" value="Genomic_DNA"/>
</dbReference>
<dbReference type="InterPro" id="IPR015655">
    <property type="entry name" value="PP2C"/>
</dbReference>
<dbReference type="GO" id="GO:0004722">
    <property type="term" value="F:protein serine/threonine phosphatase activity"/>
    <property type="evidence" value="ECO:0007669"/>
    <property type="project" value="InterPro"/>
</dbReference>
<dbReference type="SMART" id="SM00332">
    <property type="entry name" value="PP2Cc"/>
    <property type="match status" value="1"/>
</dbReference>
<dbReference type="Pfam" id="PF00481">
    <property type="entry name" value="PP2C"/>
    <property type="match status" value="1"/>
</dbReference>
<dbReference type="InterPro" id="IPR001932">
    <property type="entry name" value="PPM-type_phosphatase-like_dom"/>
</dbReference>